<feature type="binding site" evidence="5">
    <location>
        <position position="120"/>
    </location>
    <ligand>
        <name>ATP</name>
        <dbReference type="ChEBI" id="CHEBI:30616"/>
    </ligand>
</feature>
<dbReference type="InterPro" id="IPR017441">
    <property type="entry name" value="Protein_kinase_ATP_BS"/>
</dbReference>
<dbReference type="Proteomes" id="UP000294599">
    <property type="component" value="Unassembled WGS sequence"/>
</dbReference>
<dbReference type="Pfam" id="PF00069">
    <property type="entry name" value="Pkinase"/>
    <property type="match status" value="1"/>
</dbReference>
<comment type="caution">
    <text evidence="8">The sequence shown here is derived from an EMBL/GenBank/DDBJ whole genome shotgun (WGS) entry which is preliminary data.</text>
</comment>
<dbReference type="PROSITE" id="PS00108">
    <property type="entry name" value="PROTEIN_KINASE_ST"/>
    <property type="match status" value="1"/>
</dbReference>
<dbReference type="AlphaFoldDB" id="A0A4S3KT72"/>
<name>A0A4S3KT72_9GAMM</name>
<dbReference type="InterPro" id="IPR019734">
    <property type="entry name" value="TPR_rpt"/>
</dbReference>
<evidence type="ECO:0000256" key="1">
    <source>
        <dbReference type="ARBA" id="ARBA00022679"/>
    </source>
</evidence>
<dbReference type="InterPro" id="IPR011990">
    <property type="entry name" value="TPR-like_helical_dom_sf"/>
</dbReference>
<dbReference type="SUPFAM" id="SSF56112">
    <property type="entry name" value="Protein kinase-like (PK-like)"/>
    <property type="match status" value="1"/>
</dbReference>
<evidence type="ECO:0000256" key="2">
    <source>
        <dbReference type="ARBA" id="ARBA00022741"/>
    </source>
</evidence>
<dbReference type="CDD" id="cd14014">
    <property type="entry name" value="STKc_PknB_like"/>
    <property type="match status" value="1"/>
</dbReference>
<feature type="domain" description="Protein kinase" evidence="7">
    <location>
        <begin position="89"/>
        <end position="374"/>
    </location>
</feature>
<dbReference type="PROSITE" id="PS00107">
    <property type="entry name" value="PROTEIN_KINASE_ATP"/>
    <property type="match status" value="1"/>
</dbReference>
<dbReference type="Gene3D" id="3.30.200.20">
    <property type="entry name" value="Phosphorylase Kinase, domain 1"/>
    <property type="match status" value="1"/>
</dbReference>
<keyword evidence="4 5" id="KW-0067">ATP-binding</keyword>
<dbReference type="PROSITE" id="PS50011">
    <property type="entry name" value="PROTEIN_KINASE_DOM"/>
    <property type="match status" value="1"/>
</dbReference>
<gene>
    <name evidence="8" type="ORF">EDC25_1055</name>
</gene>
<evidence type="ECO:0000313" key="9">
    <source>
        <dbReference type="Proteomes" id="UP000294599"/>
    </source>
</evidence>
<protein>
    <submittedName>
        <fullName evidence="8">Serine/threonine-protein kinase</fullName>
    </submittedName>
</protein>
<keyword evidence="6" id="KW-0472">Membrane</keyword>
<dbReference type="PANTHER" id="PTHR43289">
    <property type="entry name" value="MITOGEN-ACTIVATED PROTEIN KINASE KINASE KINASE 20-RELATED"/>
    <property type="match status" value="1"/>
</dbReference>
<keyword evidence="6" id="KW-1133">Transmembrane helix</keyword>
<dbReference type="SMART" id="SM00220">
    <property type="entry name" value="S_TKc"/>
    <property type="match status" value="1"/>
</dbReference>
<proteinExistence type="predicted"/>
<dbReference type="EMBL" id="SMAF01000005">
    <property type="protein sequence ID" value="TCS99573.1"/>
    <property type="molecule type" value="Genomic_DNA"/>
</dbReference>
<evidence type="ECO:0000256" key="6">
    <source>
        <dbReference type="SAM" id="Phobius"/>
    </source>
</evidence>
<dbReference type="InterPro" id="IPR011009">
    <property type="entry name" value="Kinase-like_dom_sf"/>
</dbReference>
<dbReference type="GO" id="GO:0004674">
    <property type="term" value="F:protein serine/threonine kinase activity"/>
    <property type="evidence" value="ECO:0007669"/>
    <property type="project" value="TreeGrafter"/>
</dbReference>
<feature type="transmembrane region" description="Helical" evidence="6">
    <location>
        <begin position="398"/>
        <end position="420"/>
    </location>
</feature>
<dbReference type="Gene3D" id="1.25.40.10">
    <property type="entry name" value="Tetratricopeptide repeat domain"/>
    <property type="match status" value="2"/>
</dbReference>
<dbReference type="InterPro" id="IPR000719">
    <property type="entry name" value="Prot_kinase_dom"/>
</dbReference>
<dbReference type="InterPro" id="IPR008271">
    <property type="entry name" value="Ser/Thr_kinase_AS"/>
</dbReference>
<dbReference type="OrthoDB" id="9783151at2"/>
<keyword evidence="1" id="KW-0808">Transferase</keyword>
<dbReference type="GO" id="GO:0005524">
    <property type="term" value="F:ATP binding"/>
    <property type="evidence" value="ECO:0007669"/>
    <property type="project" value="UniProtKB-UniRule"/>
</dbReference>
<evidence type="ECO:0000259" key="7">
    <source>
        <dbReference type="PROSITE" id="PS50011"/>
    </source>
</evidence>
<sequence length="910" mass="98898">MDSERWRQVRDLFERALDLDPDARGPFLDEACAGDAGLRDQVEGLIAAEAEAPDTLAIDVPTAMLREALEAAPAESQGDQWAGLRLGAWRLDREIGRGGMGAVYLAQRADGQYLQRAAVKLVRSGWDVESLGRRFRAERQILAQLEHPNIARLLDGGVSEDGKPYLVLEYVNGLDLIAYCDHARLDIRARLELFLTVCEAVEHAHRKLIVHRDLKPSNIMVDTTGQVKLLDFGIAKLLQDGVEDRSETRIFTPEYAAPEQLRGDPVTTSIDVHALGVILFELLTGAHPYPVDTPTPAAYSQAVLTGEPTLPSRAAGDTSRQGRLLARRRRSSPALLSGRLRGDLDAIVLKALRKDPVQRYLSVAALAGDVRAYLSHRPVSARRGRLRYRAGRFLRRNALASALGATVVLLLVGGLLLSLWQAGQTRRQRDMARLEAANAQAVSSFLSGVFEQANPEVTDGSEPGVRDLLDRAVERIDAQPGMQPDVRGRLLATMGHAYQGLGEHPRATELLKRALRDAEAAGDPALQVTVHRRLGDSSLYAGKYERALDHARAQLRILEAAGITDPELLTTARLKVGTSLNHLGRHEDAAQVLLPLFDEVRSQHGPASAQMAEMLPALAAAMARLGRAAEVVPLTRVAYEAVQASPELPLLTSSLLLNAHGLALGRAGLSEEAEPIEREYLAQVTRLYGEDDTRTSVAMNNVAQSLSRLGRVEEAVAMMEQVVAIRRRNLAPDHERLAAALVNQGVILRKAGKPDDALAALEEAFTIFEGKGQGTSRPAVQALMVKAQIHEDQGRWPEALDLIGRVRPFVDAEPSYYPGAEAATPLLVQARLQYRLQQLPPDCDPLPRTVALADLPAHQAQEARILAAVCAQQHGRDGEAETLLAGLTEAPLAPGVSALARELLPALSPR</sequence>
<dbReference type="Pfam" id="PF13424">
    <property type="entry name" value="TPR_12"/>
    <property type="match status" value="1"/>
</dbReference>
<keyword evidence="3 8" id="KW-0418">Kinase</keyword>
<evidence type="ECO:0000256" key="4">
    <source>
        <dbReference type="ARBA" id="ARBA00022840"/>
    </source>
</evidence>
<dbReference type="RefSeq" id="WP_123521644.1">
    <property type="nucleotide sequence ID" value="NZ_JBHLWF010000028.1"/>
</dbReference>
<keyword evidence="9" id="KW-1185">Reference proteome</keyword>
<evidence type="ECO:0000256" key="3">
    <source>
        <dbReference type="ARBA" id="ARBA00022777"/>
    </source>
</evidence>
<accession>A0A4S3KT72</accession>
<dbReference type="Gene3D" id="1.10.510.10">
    <property type="entry name" value="Transferase(Phosphotransferase) domain 1"/>
    <property type="match status" value="1"/>
</dbReference>
<reference evidence="8 9" key="1">
    <citation type="submission" date="2019-03" db="EMBL/GenBank/DDBJ databases">
        <title>Genomic Encyclopedia of Type Strains, Phase IV (KMG-IV): sequencing the most valuable type-strain genomes for metagenomic binning, comparative biology and taxonomic classification.</title>
        <authorList>
            <person name="Goeker M."/>
        </authorList>
    </citation>
    <scope>NUCLEOTIDE SEQUENCE [LARGE SCALE GENOMIC DNA]</scope>
    <source>
        <strain evidence="8 9">DSM 21944</strain>
    </source>
</reference>
<keyword evidence="6" id="KW-0812">Transmembrane</keyword>
<dbReference type="SMART" id="SM00028">
    <property type="entry name" value="TPR"/>
    <property type="match status" value="5"/>
</dbReference>
<organism evidence="8 9">
    <name type="scientific">Pseudofulvimonas gallinarii</name>
    <dbReference type="NCBI Taxonomy" id="634155"/>
    <lineage>
        <taxon>Bacteria</taxon>
        <taxon>Pseudomonadati</taxon>
        <taxon>Pseudomonadota</taxon>
        <taxon>Gammaproteobacteria</taxon>
        <taxon>Lysobacterales</taxon>
        <taxon>Rhodanobacteraceae</taxon>
        <taxon>Pseudofulvimonas</taxon>
    </lineage>
</organism>
<evidence type="ECO:0000256" key="5">
    <source>
        <dbReference type="PROSITE-ProRule" id="PRU10141"/>
    </source>
</evidence>
<evidence type="ECO:0000313" key="8">
    <source>
        <dbReference type="EMBL" id="TCS99573.1"/>
    </source>
</evidence>
<keyword evidence="2 5" id="KW-0547">Nucleotide-binding</keyword>
<dbReference type="PANTHER" id="PTHR43289:SF34">
    <property type="entry name" value="SERINE_THREONINE-PROTEIN KINASE YBDM-RELATED"/>
    <property type="match status" value="1"/>
</dbReference>
<dbReference type="SUPFAM" id="SSF48452">
    <property type="entry name" value="TPR-like"/>
    <property type="match status" value="2"/>
</dbReference>